<dbReference type="EMBL" id="CAJNJA010041171">
    <property type="protein sequence ID" value="CAE7772575.1"/>
    <property type="molecule type" value="Genomic_DNA"/>
</dbReference>
<dbReference type="Proteomes" id="UP000601435">
    <property type="component" value="Unassembled WGS sequence"/>
</dbReference>
<protein>
    <submittedName>
        <fullName evidence="2">Uncharacterized protein</fullName>
    </submittedName>
</protein>
<sequence>GELLPPARQLLPQDAAELETEACADSSNPSNEAPWQRRVKLRSSPSSGIASQQVAVLHGRASFRGLPRDILSSLPTELSSEWDNGPKGITLRFIARGGDKLAFEAEGMVLKVSNISQQPEVHFSKLLPLLTATTHWQEQVQVQLHQPDGEVFHNHELYLTCQDKVVLAAELLAARGETFSFKFLAYVGCLLTYVASMGISVKDTGASNIGVSVKTASHSHPEAVFFDTLSWTVSKRPSYKWTGWMDCAAKYCPLHSQWLKQAVLGANSNPALAFSKLFSECQAYAERLEAQGALKGGVMTEASLPSL</sequence>
<organism evidence="2 3">
    <name type="scientific">Symbiodinium necroappetens</name>
    <dbReference type="NCBI Taxonomy" id="1628268"/>
    <lineage>
        <taxon>Eukaryota</taxon>
        <taxon>Sar</taxon>
        <taxon>Alveolata</taxon>
        <taxon>Dinophyceae</taxon>
        <taxon>Suessiales</taxon>
        <taxon>Symbiodiniaceae</taxon>
        <taxon>Symbiodinium</taxon>
    </lineage>
</organism>
<feature type="region of interest" description="Disordered" evidence="1">
    <location>
        <begin position="1"/>
        <end position="46"/>
    </location>
</feature>
<keyword evidence="3" id="KW-1185">Reference proteome</keyword>
<dbReference type="AlphaFoldDB" id="A0A812YAD6"/>
<name>A0A812YAD6_9DINO</name>
<evidence type="ECO:0000256" key="1">
    <source>
        <dbReference type="SAM" id="MobiDB-lite"/>
    </source>
</evidence>
<dbReference type="OrthoDB" id="10600492at2759"/>
<comment type="caution">
    <text evidence="2">The sequence shown here is derived from an EMBL/GenBank/DDBJ whole genome shotgun (WGS) entry which is preliminary data.</text>
</comment>
<feature type="non-terminal residue" evidence="2">
    <location>
        <position position="307"/>
    </location>
</feature>
<accession>A0A812YAD6</accession>
<gene>
    <name evidence="2" type="ORF">SNEC2469_LOCUS22582</name>
</gene>
<evidence type="ECO:0000313" key="3">
    <source>
        <dbReference type="Proteomes" id="UP000601435"/>
    </source>
</evidence>
<evidence type="ECO:0000313" key="2">
    <source>
        <dbReference type="EMBL" id="CAE7772575.1"/>
    </source>
</evidence>
<proteinExistence type="predicted"/>
<reference evidence="2" key="1">
    <citation type="submission" date="2021-02" db="EMBL/GenBank/DDBJ databases">
        <authorList>
            <person name="Dougan E. K."/>
            <person name="Rhodes N."/>
            <person name="Thang M."/>
            <person name="Chan C."/>
        </authorList>
    </citation>
    <scope>NUCLEOTIDE SEQUENCE</scope>
</reference>